<reference evidence="1" key="1">
    <citation type="journal article" date="2021" name="bioRxiv">
        <title>Whole Genome Assembly and Annotation of Northern Wild Rice, Zizania palustris L., Supports a Whole Genome Duplication in the Zizania Genus.</title>
        <authorList>
            <person name="Haas M."/>
            <person name="Kono T."/>
            <person name="Macchietto M."/>
            <person name="Millas R."/>
            <person name="McGilp L."/>
            <person name="Shao M."/>
            <person name="Duquette J."/>
            <person name="Hirsch C.N."/>
            <person name="Kimball J."/>
        </authorList>
    </citation>
    <scope>NUCLEOTIDE SEQUENCE</scope>
    <source>
        <tissue evidence="1">Fresh leaf tissue</tissue>
    </source>
</reference>
<evidence type="ECO:0008006" key="3">
    <source>
        <dbReference type="Google" id="ProtNLM"/>
    </source>
</evidence>
<name>A0A8J5THW9_ZIZPA</name>
<proteinExistence type="predicted"/>
<comment type="caution">
    <text evidence="1">The sequence shown here is derived from an EMBL/GenBank/DDBJ whole genome shotgun (WGS) entry which is preliminary data.</text>
</comment>
<dbReference type="EMBL" id="JAAALK010000082">
    <property type="protein sequence ID" value="KAG8084113.1"/>
    <property type="molecule type" value="Genomic_DNA"/>
</dbReference>
<reference evidence="1" key="2">
    <citation type="submission" date="2021-02" db="EMBL/GenBank/DDBJ databases">
        <authorList>
            <person name="Kimball J.A."/>
            <person name="Haas M.W."/>
            <person name="Macchietto M."/>
            <person name="Kono T."/>
            <person name="Duquette J."/>
            <person name="Shao M."/>
        </authorList>
    </citation>
    <scope>NUCLEOTIDE SEQUENCE</scope>
    <source>
        <tissue evidence="1">Fresh leaf tissue</tissue>
    </source>
</reference>
<protein>
    <recommendedName>
        <fullName evidence="3">TFIIS N-terminal domain-containing protein</fullName>
    </recommendedName>
</protein>
<organism evidence="1 2">
    <name type="scientific">Zizania palustris</name>
    <name type="common">Northern wild rice</name>
    <dbReference type="NCBI Taxonomy" id="103762"/>
    <lineage>
        <taxon>Eukaryota</taxon>
        <taxon>Viridiplantae</taxon>
        <taxon>Streptophyta</taxon>
        <taxon>Embryophyta</taxon>
        <taxon>Tracheophyta</taxon>
        <taxon>Spermatophyta</taxon>
        <taxon>Magnoliopsida</taxon>
        <taxon>Liliopsida</taxon>
        <taxon>Poales</taxon>
        <taxon>Poaceae</taxon>
        <taxon>BOP clade</taxon>
        <taxon>Oryzoideae</taxon>
        <taxon>Oryzeae</taxon>
        <taxon>Zizaniinae</taxon>
        <taxon>Zizania</taxon>
    </lineage>
</organism>
<dbReference type="PANTHER" id="PTHR47853:SF1">
    <property type="entry name" value="EXPRESSED PROTEIN"/>
    <property type="match status" value="1"/>
</dbReference>
<sequence length="239" mass="26725">MFGDGEGSSIVGDTDDSAGATSAFIDAILDYANEMGLDHLIAEMLANPVHVTSMMLCTTDLAKNVSVMRNHESEQVYGLIDSIIHGWKLTVMRNNVRYKSTMDRLSQQTPLVQNKKVVIDGSRRITSAKTSGLSLPKKRVLDAVSDHVNTADMDASTTKPKVSPHPPKEVSSVIDSVGRCESMAPFIYNKKMYALKRNLHEGYEKAEEVKRQHKIHMIESLETLKQRQKKMHPIMRVRS</sequence>
<dbReference type="Proteomes" id="UP000729402">
    <property type="component" value="Unassembled WGS sequence"/>
</dbReference>
<evidence type="ECO:0000313" key="2">
    <source>
        <dbReference type="Proteomes" id="UP000729402"/>
    </source>
</evidence>
<dbReference type="AlphaFoldDB" id="A0A8J5THW9"/>
<accession>A0A8J5THW9</accession>
<keyword evidence="2" id="KW-1185">Reference proteome</keyword>
<gene>
    <name evidence="1" type="ORF">GUJ93_ZPchr0010g9328</name>
</gene>
<evidence type="ECO:0000313" key="1">
    <source>
        <dbReference type="EMBL" id="KAG8084113.1"/>
    </source>
</evidence>
<dbReference type="PANTHER" id="PTHR47853">
    <property type="entry name" value="EXPRESSED PROTEIN"/>
    <property type="match status" value="1"/>
</dbReference>